<protein>
    <recommendedName>
        <fullName evidence="2">CAAX prenyl protease 2/Lysostaphin resistance protein A-like domain-containing protein</fullName>
    </recommendedName>
</protein>
<dbReference type="RefSeq" id="WP_053966434.1">
    <property type="nucleotide sequence ID" value="NZ_LIUF01000001.1"/>
</dbReference>
<feature type="transmembrane region" description="Helical" evidence="1">
    <location>
        <begin position="265"/>
        <end position="287"/>
    </location>
</feature>
<keyword evidence="1" id="KW-1133">Transmembrane helix</keyword>
<dbReference type="PATRIC" id="fig|1705562.3.peg.1353"/>
<feature type="domain" description="CAAX prenyl protease 2/Lysostaphin resistance protein A-like" evidence="2">
    <location>
        <begin position="266"/>
        <end position="365"/>
    </location>
</feature>
<dbReference type="EMBL" id="LIUF01000001">
    <property type="protein sequence ID" value="KOX94662.1"/>
    <property type="molecule type" value="Genomic_DNA"/>
</dbReference>
<feature type="transmembrane region" description="Helical" evidence="1">
    <location>
        <begin position="104"/>
        <end position="123"/>
    </location>
</feature>
<dbReference type="PANTHER" id="PTHR36435:SF1">
    <property type="entry name" value="CAAX AMINO TERMINAL PROTEASE FAMILY PROTEIN"/>
    <property type="match status" value="1"/>
</dbReference>
<feature type="transmembrane region" description="Helical" evidence="1">
    <location>
        <begin position="41"/>
        <end position="60"/>
    </location>
</feature>
<gene>
    <name evidence="3" type="ORF">AMS69_02050</name>
</gene>
<proteinExistence type="predicted"/>
<name>A0A0M9ALX7_9EURY</name>
<feature type="transmembrane region" description="Helical" evidence="1">
    <location>
        <begin position="135"/>
        <end position="165"/>
    </location>
</feature>
<feature type="transmembrane region" description="Helical" evidence="1">
    <location>
        <begin position="224"/>
        <end position="245"/>
    </location>
</feature>
<dbReference type="GO" id="GO:0080120">
    <property type="term" value="P:CAAX-box protein maturation"/>
    <property type="evidence" value="ECO:0007669"/>
    <property type="project" value="UniProtKB-ARBA"/>
</dbReference>
<feature type="transmembrane region" description="Helical" evidence="1">
    <location>
        <begin position="185"/>
        <end position="204"/>
    </location>
</feature>
<keyword evidence="1" id="KW-0812">Transmembrane</keyword>
<feature type="transmembrane region" description="Helical" evidence="1">
    <location>
        <begin position="72"/>
        <end position="92"/>
    </location>
</feature>
<dbReference type="InterPro" id="IPR052710">
    <property type="entry name" value="CAAX_protease"/>
</dbReference>
<dbReference type="GO" id="GO:0004175">
    <property type="term" value="F:endopeptidase activity"/>
    <property type="evidence" value="ECO:0007669"/>
    <property type="project" value="UniProtKB-ARBA"/>
</dbReference>
<accession>A0A0M9ALX7</accession>
<sequence length="380" mass="39277">MDDTAANWGVLAAGLGLVVLVATETGVVGWMTPATAIGPVTARQVAVAGFVVAALVFSLVRHGALGRRQGGLGATGASVVATLATLIAFFGPEFRTGVEATVGIAVYLTVLAGGVTIALGWALSTGVPNNRLYTVARALSVATGIGLAGFLVGTVFAQFVVLGAAAGGLVSAAALEGGTVTGPTYITLTVGIGVGFVGFGAAVASRLDRTWADLDLRRPGLRDIGYSVGGVVVLMLALFGFSYLIQALGLEAARSSVEELAREDPSFLLVMVPLAFLTIAPSEEFIYRNLIQKYLYDDFGDLQAIVLTSAVFGVVHFGQYSTGTPTQTVLSLLLVFVLSTLLGLSYLKTENLLVPIFIHGAFNAIQFLTLYIEITGNPAI</sequence>
<feature type="transmembrane region" description="Helical" evidence="1">
    <location>
        <begin position="329"/>
        <end position="347"/>
    </location>
</feature>
<dbReference type="Proteomes" id="UP000037729">
    <property type="component" value="Unassembled WGS sequence"/>
</dbReference>
<evidence type="ECO:0000313" key="3">
    <source>
        <dbReference type="EMBL" id="KOX94662.1"/>
    </source>
</evidence>
<dbReference type="PANTHER" id="PTHR36435">
    <property type="entry name" value="SLR1288 PROTEIN"/>
    <property type="match status" value="1"/>
</dbReference>
<evidence type="ECO:0000313" key="4">
    <source>
        <dbReference type="Proteomes" id="UP000037729"/>
    </source>
</evidence>
<feature type="transmembrane region" description="Helical" evidence="1">
    <location>
        <begin position="299"/>
        <end position="317"/>
    </location>
</feature>
<dbReference type="InterPro" id="IPR003675">
    <property type="entry name" value="Rce1/LyrA-like_dom"/>
</dbReference>
<organism evidence="3 4">
    <name type="scientific">Haloarcula rubripromontorii</name>
    <dbReference type="NCBI Taxonomy" id="1705562"/>
    <lineage>
        <taxon>Archaea</taxon>
        <taxon>Methanobacteriati</taxon>
        <taxon>Methanobacteriota</taxon>
        <taxon>Stenosarchaea group</taxon>
        <taxon>Halobacteria</taxon>
        <taxon>Halobacteriales</taxon>
        <taxon>Haloarculaceae</taxon>
        <taxon>Haloarcula</taxon>
    </lineage>
</organism>
<dbReference type="AlphaFoldDB" id="A0A0M9ALX7"/>
<feature type="transmembrane region" description="Helical" evidence="1">
    <location>
        <begin position="352"/>
        <end position="372"/>
    </location>
</feature>
<dbReference type="STRING" id="1705562.AMS69_02050"/>
<keyword evidence="4" id="KW-1185">Reference proteome</keyword>
<keyword evidence="1" id="KW-0472">Membrane</keyword>
<evidence type="ECO:0000256" key="1">
    <source>
        <dbReference type="SAM" id="Phobius"/>
    </source>
</evidence>
<dbReference type="Pfam" id="PF02517">
    <property type="entry name" value="Rce1-like"/>
    <property type="match status" value="1"/>
</dbReference>
<evidence type="ECO:0000259" key="2">
    <source>
        <dbReference type="Pfam" id="PF02517"/>
    </source>
</evidence>
<dbReference type="OrthoDB" id="275779at2157"/>
<comment type="caution">
    <text evidence="3">The sequence shown here is derived from an EMBL/GenBank/DDBJ whole genome shotgun (WGS) entry which is preliminary data.</text>
</comment>
<reference evidence="3 4" key="1">
    <citation type="submission" date="2015-08" db="EMBL/GenBank/DDBJ databases">
        <title>Genomes of Isolates from Cabo Rojo, PR.</title>
        <authorList>
            <person name="Sanchez-Nieves R.L."/>
            <person name="Montalvo-Rodriguez R."/>
        </authorList>
    </citation>
    <scope>NUCLEOTIDE SEQUENCE [LARGE SCALE GENOMIC DNA]</scope>
    <source>
        <strain evidence="3 4">SL3</strain>
    </source>
</reference>